<feature type="domain" description="Plastocyanin-like" evidence="6">
    <location>
        <begin position="362"/>
        <end position="480"/>
    </location>
</feature>
<keyword evidence="2" id="KW-0479">Metal-binding</keyword>
<feature type="chain" id="PRO_5046110059" evidence="5">
    <location>
        <begin position="29"/>
        <end position="481"/>
    </location>
</feature>
<dbReference type="Proteomes" id="UP000823485">
    <property type="component" value="Unassembled WGS sequence"/>
</dbReference>
<name>A0ABS2R2F7_9BACI</name>
<dbReference type="Pfam" id="PF07731">
    <property type="entry name" value="Cu-oxidase_2"/>
    <property type="match status" value="1"/>
</dbReference>
<dbReference type="CDD" id="cd04232">
    <property type="entry name" value="CuRO_1_CueO_FtsP"/>
    <property type="match status" value="1"/>
</dbReference>
<accession>A0ABS2R2F7</accession>
<dbReference type="PANTHER" id="PTHR48267:SF1">
    <property type="entry name" value="BILIRUBIN OXIDASE"/>
    <property type="match status" value="1"/>
</dbReference>
<evidence type="ECO:0000256" key="2">
    <source>
        <dbReference type="ARBA" id="ARBA00022723"/>
    </source>
</evidence>
<dbReference type="CDD" id="cd13890">
    <property type="entry name" value="CuRO_3_CueO_FtsP"/>
    <property type="match status" value="1"/>
</dbReference>
<organism evidence="8 9">
    <name type="scientific">Siminovitchia thermophila</name>
    <dbReference type="NCBI Taxonomy" id="1245522"/>
    <lineage>
        <taxon>Bacteria</taxon>
        <taxon>Bacillati</taxon>
        <taxon>Bacillota</taxon>
        <taxon>Bacilli</taxon>
        <taxon>Bacillales</taxon>
        <taxon>Bacillaceae</taxon>
        <taxon>Siminovitchia</taxon>
    </lineage>
</organism>
<comment type="similarity">
    <text evidence="1">Belongs to the multicopper oxidase family.</text>
</comment>
<keyword evidence="9" id="KW-1185">Reference proteome</keyword>
<dbReference type="PROSITE" id="PS51257">
    <property type="entry name" value="PROKAR_LIPOPROTEIN"/>
    <property type="match status" value="1"/>
</dbReference>
<evidence type="ECO:0000259" key="6">
    <source>
        <dbReference type="Pfam" id="PF07731"/>
    </source>
</evidence>
<dbReference type="InterPro" id="IPR011707">
    <property type="entry name" value="Cu-oxidase-like_N"/>
</dbReference>
<proteinExistence type="inferred from homology"/>
<dbReference type="InterPro" id="IPR008972">
    <property type="entry name" value="Cupredoxin"/>
</dbReference>
<dbReference type="PROSITE" id="PS00079">
    <property type="entry name" value="MULTICOPPER_OXIDASE1"/>
    <property type="match status" value="1"/>
</dbReference>
<keyword evidence="3" id="KW-0560">Oxidoreductase</keyword>
<protein>
    <submittedName>
        <fullName evidence="8">FtsP/CotA-like multicopper oxidase with cupredoxin domain</fullName>
    </submittedName>
</protein>
<evidence type="ECO:0000256" key="5">
    <source>
        <dbReference type="SAM" id="SignalP"/>
    </source>
</evidence>
<dbReference type="PANTHER" id="PTHR48267">
    <property type="entry name" value="CUPREDOXIN SUPERFAMILY PROTEIN"/>
    <property type="match status" value="1"/>
</dbReference>
<sequence length="481" mass="53922">MKSSKKKLLIGFGIAFVALLSGCSFNQAPDQDKVSSPPPEQKGKNALPIPPLLEDKNPADDVAEFYLKAQKSTKSFLDGVETESYGYNGDYLGPVIQVQKGEQVKVHIKNELGDEETTVHWHGLEVPGSADGGPHNAIKPNEIFSPSFTITQPAATLWYHPHPLHKTGEQVYKGLAGLFYIEDEVSNRLNIPKSYGENDFPIVIQDRNLREDGQLSYDLNMMSLMHGMHGDTPLVNGVFDPYLEVPQGKVRLRLLNGSNARIFQLKLSKDNHFWQIASDGGFLEKPVKMDQIVLGPAERAEMIVDFSQYKQGDKVQLFDQDVRLMNFIIGTPEKEKFEIPDQLTTIEKINPPSGTVTRTFAFQGMGNSVNINGKQMDMNRIDEEVQLNATEIWEITNIDNGMMGGMGMPHPFHPHGVQFQILERNGKEPPENEQGWKDTILLMPGDKVKTIATFKKDGVFMYHCHILEHEDAGMMGQFEVN</sequence>
<keyword evidence="5" id="KW-0732">Signal</keyword>
<feature type="domain" description="Plastocyanin-like" evidence="7">
    <location>
        <begin position="69"/>
        <end position="184"/>
    </location>
</feature>
<dbReference type="EMBL" id="JAFBFH010000002">
    <property type="protein sequence ID" value="MBM7713570.1"/>
    <property type="molecule type" value="Genomic_DNA"/>
</dbReference>
<dbReference type="InterPro" id="IPR045087">
    <property type="entry name" value="Cu-oxidase_fam"/>
</dbReference>
<evidence type="ECO:0000256" key="3">
    <source>
        <dbReference type="ARBA" id="ARBA00023002"/>
    </source>
</evidence>
<dbReference type="InterPro" id="IPR002355">
    <property type="entry name" value="Cu_oxidase_Cu_BS"/>
</dbReference>
<evidence type="ECO:0000313" key="8">
    <source>
        <dbReference type="EMBL" id="MBM7713570.1"/>
    </source>
</evidence>
<comment type="caution">
    <text evidence="8">The sequence shown here is derived from an EMBL/GenBank/DDBJ whole genome shotgun (WGS) entry which is preliminary data.</text>
</comment>
<gene>
    <name evidence="8" type="ORF">JOC94_000538</name>
</gene>
<dbReference type="PROSITE" id="PS00080">
    <property type="entry name" value="MULTICOPPER_OXIDASE2"/>
    <property type="match status" value="1"/>
</dbReference>
<evidence type="ECO:0000313" key="9">
    <source>
        <dbReference type="Proteomes" id="UP000823485"/>
    </source>
</evidence>
<dbReference type="SUPFAM" id="SSF49503">
    <property type="entry name" value="Cupredoxins"/>
    <property type="match status" value="3"/>
</dbReference>
<reference evidence="8 9" key="1">
    <citation type="submission" date="2021-01" db="EMBL/GenBank/DDBJ databases">
        <title>Genomic Encyclopedia of Type Strains, Phase IV (KMG-IV): sequencing the most valuable type-strain genomes for metagenomic binning, comparative biology and taxonomic classification.</title>
        <authorList>
            <person name="Goeker M."/>
        </authorList>
    </citation>
    <scope>NUCLEOTIDE SEQUENCE [LARGE SCALE GENOMIC DNA]</scope>
    <source>
        <strain evidence="8 9">DSM 105453</strain>
    </source>
</reference>
<feature type="region of interest" description="Disordered" evidence="4">
    <location>
        <begin position="28"/>
        <end position="53"/>
    </location>
</feature>
<dbReference type="Pfam" id="PF07732">
    <property type="entry name" value="Cu-oxidase_3"/>
    <property type="match status" value="1"/>
</dbReference>
<dbReference type="Gene3D" id="2.60.40.420">
    <property type="entry name" value="Cupredoxins - blue copper proteins"/>
    <property type="match status" value="3"/>
</dbReference>
<evidence type="ECO:0000256" key="1">
    <source>
        <dbReference type="ARBA" id="ARBA00010609"/>
    </source>
</evidence>
<dbReference type="RefSeq" id="WP_236016941.1">
    <property type="nucleotide sequence ID" value="NZ_JAFBFH010000002.1"/>
</dbReference>
<dbReference type="InterPro" id="IPR011706">
    <property type="entry name" value="Cu-oxidase_C"/>
</dbReference>
<evidence type="ECO:0000256" key="4">
    <source>
        <dbReference type="SAM" id="MobiDB-lite"/>
    </source>
</evidence>
<evidence type="ECO:0000259" key="7">
    <source>
        <dbReference type="Pfam" id="PF07732"/>
    </source>
</evidence>
<feature type="signal peptide" evidence="5">
    <location>
        <begin position="1"/>
        <end position="28"/>
    </location>
</feature>
<dbReference type="InterPro" id="IPR033138">
    <property type="entry name" value="Cu_oxidase_CS"/>
</dbReference>
<dbReference type="CDD" id="cd13867">
    <property type="entry name" value="CuRO_2_CueO_FtsP"/>
    <property type="match status" value="1"/>
</dbReference>